<protein>
    <submittedName>
        <fullName evidence="5">FG-GAP-like repeat-containing protein</fullName>
    </submittedName>
</protein>
<evidence type="ECO:0000313" key="5">
    <source>
        <dbReference type="EMBL" id="MFC4030007.1"/>
    </source>
</evidence>
<dbReference type="Proteomes" id="UP001595765">
    <property type="component" value="Unassembled WGS sequence"/>
</dbReference>
<evidence type="ECO:0000256" key="1">
    <source>
        <dbReference type="ARBA" id="ARBA00022729"/>
    </source>
</evidence>
<proteinExistence type="predicted"/>
<dbReference type="SUPFAM" id="SSF54001">
    <property type="entry name" value="Cysteine proteinases"/>
    <property type="match status" value="1"/>
</dbReference>
<evidence type="ECO:0000256" key="2">
    <source>
        <dbReference type="SAM" id="MobiDB-lite"/>
    </source>
</evidence>
<name>A0ABV8HD54_9ACTN</name>
<keyword evidence="6" id="KW-1185">Reference proteome</keyword>
<dbReference type="InterPro" id="IPR028994">
    <property type="entry name" value="Integrin_alpha_N"/>
</dbReference>
<dbReference type="InterPro" id="IPR038765">
    <property type="entry name" value="Papain-like_cys_pep_sf"/>
</dbReference>
<dbReference type="Gene3D" id="3.90.1720.10">
    <property type="entry name" value="endopeptidase domain like (from Nostoc punctiforme)"/>
    <property type="match status" value="1"/>
</dbReference>
<dbReference type="InterPro" id="IPR007921">
    <property type="entry name" value="CHAP_dom"/>
</dbReference>
<dbReference type="Gene3D" id="2.40.128.340">
    <property type="match status" value="5"/>
</dbReference>
<feature type="signal peptide" evidence="3">
    <location>
        <begin position="1"/>
        <end position="17"/>
    </location>
</feature>
<feature type="domain" description="Peptidase C51" evidence="4">
    <location>
        <begin position="48"/>
        <end position="123"/>
    </location>
</feature>
<dbReference type="InterPro" id="IPR013517">
    <property type="entry name" value="FG-GAP"/>
</dbReference>
<keyword evidence="1 3" id="KW-0732">Signal</keyword>
<feature type="chain" id="PRO_5045062236" evidence="3">
    <location>
        <begin position="18"/>
        <end position="555"/>
    </location>
</feature>
<dbReference type="SUPFAM" id="SSF69318">
    <property type="entry name" value="Integrin alpha N-terminal domain"/>
    <property type="match status" value="1"/>
</dbReference>
<accession>A0ABV8HD54</accession>
<comment type="caution">
    <text evidence="5">The sequence shown here is derived from an EMBL/GenBank/DDBJ whole genome shotgun (WGS) entry which is preliminary data.</text>
</comment>
<sequence>MLATLAACAALSPAARAVVRPAVSGALGDDYPARWRNAPMDSTFDSWGEYNRECTSFVAWRLSSANGFTMPFHDNASGWTTDARDRGYAVNSTPAVGAVAASANHVAWVAAVGGGQVTVEEYNGTDSNHNGVIGDDGTYSTRTVGAGTFQYIHFKDLTGGVADPPPAPTPTDSDGDGVPDATDQCPRVPGVSYQQGCRQPMATFRGDFTGDGHQDKASFYVYPDRGNAVGLFIWPGNGDGTLQSPYLAWYNASGWEGGRLIPAGAADFDKDGRTDIAAFYRYDGNVVRTFVWFANADGSFGDPATETVDTGMDGTCLIPVGVGDYNGDGIPDIAALYRYPDRGNALAAVIWSGNPAGGLNSGQLAWYAGSGWGGHGITPVGSGDFNGDGRSDFAVFLDYGPGEVGIYTWFGTGDGTLASPTSEFFAGSGWTAQQLVPAGVGDFNGDGHQDIAAFYGYPDRGSAVGLFVWPGNGDGTLAGPALSWYTATGWWWLALIPAGPSDLNGDGRDEPSVFFDYGGGQTAMFTWSPDTSADSADPSVPWPATSGWTAANLRS</sequence>
<dbReference type="EMBL" id="JBHSBB010000001">
    <property type="protein sequence ID" value="MFC4030007.1"/>
    <property type="molecule type" value="Genomic_DNA"/>
</dbReference>
<evidence type="ECO:0000256" key="3">
    <source>
        <dbReference type="SAM" id="SignalP"/>
    </source>
</evidence>
<reference evidence="6" key="1">
    <citation type="journal article" date="2019" name="Int. J. Syst. Evol. Microbiol.">
        <title>The Global Catalogue of Microorganisms (GCM) 10K type strain sequencing project: providing services to taxonomists for standard genome sequencing and annotation.</title>
        <authorList>
            <consortium name="The Broad Institute Genomics Platform"/>
            <consortium name="The Broad Institute Genome Sequencing Center for Infectious Disease"/>
            <person name="Wu L."/>
            <person name="Ma J."/>
        </authorList>
    </citation>
    <scope>NUCLEOTIDE SEQUENCE [LARGE SCALE GENOMIC DNA]</scope>
    <source>
        <strain evidence="6">CGMCC 4.7237</strain>
    </source>
</reference>
<dbReference type="RefSeq" id="WP_386424791.1">
    <property type="nucleotide sequence ID" value="NZ_JBHSBB010000001.1"/>
</dbReference>
<evidence type="ECO:0000313" key="6">
    <source>
        <dbReference type="Proteomes" id="UP001595765"/>
    </source>
</evidence>
<feature type="region of interest" description="Disordered" evidence="2">
    <location>
        <begin position="160"/>
        <end position="183"/>
    </location>
</feature>
<gene>
    <name evidence="5" type="ORF">ACFO3J_00820</name>
</gene>
<dbReference type="PANTHER" id="PTHR46580:SF2">
    <property type="entry name" value="MAM DOMAIN-CONTAINING PROTEIN"/>
    <property type="match status" value="1"/>
</dbReference>
<organism evidence="5 6">
    <name type="scientific">Streptomyces polygonati</name>
    <dbReference type="NCBI Taxonomy" id="1617087"/>
    <lineage>
        <taxon>Bacteria</taxon>
        <taxon>Bacillati</taxon>
        <taxon>Actinomycetota</taxon>
        <taxon>Actinomycetes</taxon>
        <taxon>Kitasatosporales</taxon>
        <taxon>Streptomycetaceae</taxon>
        <taxon>Streptomyces</taxon>
    </lineage>
</organism>
<dbReference type="PANTHER" id="PTHR46580">
    <property type="entry name" value="SENSOR KINASE-RELATED"/>
    <property type="match status" value="1"/>
</dbReference>
<dbReference type="Pfam" id="PF05257">
    <property type="entry name" value="CHAP"/>
    <property type="match status" value="1"/>
</dbReference>
<dbReference type="Pfam" id="PF13517">
    <property type="entry name" value="FG-GAP_3"/>
    <property type="match status" value="2"/>
</dbReference>
<evidence type="ECO:0000259" key="4">
    <source>
        <dbReference type="Pfam" id="PF05257"/>
    </source>
</evidence>